<dbReference type="InterPro" id="IPR032675">
    <property type="entry name" value="LRR_dom_sf"/>
</dbReference>
<reference evidence="1" key="1">
    <citation type="submission" date="2021-02" db="EMBL/GenBank/DDBJ databases">
        <authorList>
            <person name="Nowell W R."/>
        </authorList>
    </citation>
    <scope>NUCLEOTIDE SEQUENCE</scope>
</reference>
<dbReference type="SUPFAM" id="SSF52047">
    <property type="entry name" value="RNI-like"/>
    <property type="match status" value="1"/>
</dbReference>
<accession>A0A813UWD7</accession>
<evidence type="ECO:0000313" key="2">
    <source>
        <dbReference type="Proteomes" id="UP000663828"/>
    </source>
</evidence>
<keyword evidence="2" id="KW-1185">Reference proteome</keyword>
<proteinExistence type="predicted"/>
<sequence>MVNSYNRYSVNFTALSQQHFRLLCRLINPQQVISLTLTNEYDGLNEIDLFLSNVRHLQSFTRLQNLVLENINENQFDSLLKYANLTFITSFSMSIKHPGRRIAQVTEKLLTSIITQPGLRQLRLSLSYLNVLRTGYGTVSMVRYLFVRHWNKINDLYEIFQSCPHLHTVVLQEDLGRLDFNGVREFKPRSAFHQIRSLTLEEFMEDIEILELVLAMVPSLNHLTIIGPYSNLNLDGHRWQHLLEINLPQLKRFEFFLRPICIDKRTLDELETFNTTFQTPFWIEQKQWFIIVEYRTKSLSNIRIYTIPLCTRELVCDLEFTQLPSLATTMRTEHNNVKRISVELDESIDVSAERQEIFNNYRFSKITDLTLVFYSSWSGSLLPLTLMAIDITNMVYMTLAYHCKKSVSEDVLKLVCSWLEQAQNLRCLEIYGEFLEFVTSSQLESILSILQHRLQCLEIRIKHLDQMKIFLERCDNLSRLKFHFDKNISKEIKQWFNDNTIGSICWGEYHSVFVWLGKLNTQCTLPEINQKRMKVDSFS</sequence>
<evidence type="ECO:0000313" key="1">
    <source>
        <dbReference type="EMBL" id="CAF0831705.1"/>
    </source>
</evidence>
<organism evidence="1 2">
    <name type="scientific">Adineta ricciae</name>
    <name type="common">Rotifer</name>
    <dbReference type="NCBI Taxonomy" id="249248"/>
    <lineage>
        <taxon>Eukaryota</taxon>
        <taxon>Metazoa</taxon>
        <taxon>Spiralia</taxon>
        <taxon>Gnathifera</taxon>
        <taxon>Rotifera</taxon>
        <taxon>Eurotatoria</taxon>
        <taxon>Bdelloidea</taxon>
        <taxon>Adinetida</taxon>
        <taxon>Adinetidae</taxon>
        <taxon>Adineta</taxon>
    </lineage>
</organism>
<comment type="caution">
    <text evidence="1">The sequence shown here is derived from an EMBL/GenBank/DDBJ whole genome shotgun (WGS) entry which is preliminary data.</text>
</comment>
<dbReference type="Proteomes" id="UP000663828">
    <property type="component" value="Unassembled WGS sequence"/>
</dbReference>
<name>A0A813UWD7_ADIRI</name>
<dbReference type="Gene3D" id="3.80.10.10">
    <property type="entry name" value="Ribonuclease Inhibitor"/>
    <property type="match status" value="1"/>
</dbReference>
<gene>
    <name evidence="1" type="ORF">XAT740_LOCUS4495</name>
</gene>
<dbReference type="AlphaFoldDB" id="A0A813UWD7"/>
<dbReference type="EMBL" id="CAJNOR010000185">
    <property type="protein sequence ID" value="CAF0831705.1"/>
    <property type="molecule type" value="Genomic_DNA"/>
</dbReference>
<protein>
    <submittedName>
        <fullName evidence="1">Uncharacterized protein</fullName>
    </submittedName>
</protein>